<sequence>MELPMQEVVHVLLKAQKKVGEDRQVLQLADCDRTLCQTEINTLLTAAKKDEEDLEDLLRYLQGDHFCSVSGCGRESTCMRYLAAQLLKKLKFQAWPATQKKKYHE</sequence>
<evidence type="ECO:0000313" key="2">
    <source>
        <dbReference type="Proteomes" id="UP001497512"/>
    </source>
</evidence>
<organism evidence="1 2">
    <name type="scientific">Sphagnum troendelagicum</name>
    <dbReference type="NCBI Taxonomy" id="128251"/>
    <lineage>
        <taxon>Eukaryota</taxon>
        <taxon>Viridiplantae</taxon>
        <taxon>Streptophyta</taxon>
        <taxon>Embryophyta</taxon>
        <taxon>Bryophyta</taxon>
        <taxon>Sphagnophytina</taxon>
        <taxon>Sphagnopsida</taxon>
        <taxon>Sphagnales</taxon>
        <taxon>Sphagnaceae</taxon>
        <taxon>Sphagnum</taxon>
    </lineage>
</organism>
<name>A0ABP0U6C9_9BRYO</name>
<proteinExistence type="predicted"/>
<keyword evidence="2" id="KW-1185">Reference proteome</keyword>
<protein>
    <recommendedName>
        <fullName evidence="3">Ferredoxin</fullName>
    </recommendedName>
</protein>
<dbReference type="EMBL" id="OZ019911">
    <property type="protein sequence ID" value="CAK9213724.1"/>
    <property type="molecule type" value="Genomic_DNA"/>
</dbReference>
<evidence type="ECO:0008006" key="3">
    <source>
        <dbReference type="Google" id="ProtNLM"/>
    </source>
</evidence>
<evidence type="ECO:0000313" key="1">
    <source>
        <dbReference type="EMBL" id="CAK9213724.1"/>
    </source>
</evidence>
<accession>A0ABP0U6C9</accession>
<dbReference type="Proteomes" id="UP001497512">
    <property type="component" value="Chromosome 19"/>
</dbReference>
<gene>
    <name evidence="1" type="ORF">CSSPTR1EN2_LOCUS11914</name>
</gene>
<reference evidence="1" key="1">
    <citation type="submission" date="2024-02" db="EMBL/GenBank/DDBJ databases">
        <authorList>
            <consortium name="ELIXIR-Norway"/>
            <consortium name="Elixir Norway"/>
        </authorList>
    </citation>
    <scope>NUCLEOTIDE SEQUENCE</scope>
</reference>